<dbReference type="PROSITE" id="PS00469">
    <property type="entry name" value="NDPK"/>
    <property type="match status" value="1"/>
</dbReference>
<feature type="active site" description="Pros-phosphohistidine intermediate" evidence="13 14">
    <location>
        <position position="138"/>
    </location>
</feature>
<keyword evidence="7 13" id="KW-0479">Metal-binding</keyword>
<keyword evidence="6 13" id="KW-0808">Transferase</keyword>
<dbReference type="GO" id="GO:0004550">
    <property type="term" value="F:nucleoside diphosphate kinase activity"/>
    <property type="evidence" value="ECO:0007669"/>
    <property type="project" value="UniProtKB-UniRule"/>
</dbReference>
<dbReference type="Proteomes" id="UP000290439">
    <property type="component" value="Chromosome"/>
</dbReference>
<dbReference type="PROSITE" id="PS51374">
    <property type="entry name" value="NDPK_LIKE"/>
    <property type="match status" value="1"/>
</dbReference>
<dbReference type="GO" id="GO:0006183">
    <property type="term" value="P:GTP biosynthetic process"/>
    <property type="evidence" value="ECO:0007669"/>
    <property type="project" value="UniProtKB-UniRule"/>
</dbReference>
<keyword evidence="11 13" id="KW-0460">Magnesium</keyword>
<comment type="catalytic activity">
    <reaction evidence="13 16">
        <text>a 2'-deoxyribonucleoside 5'-diphosphate + ATP = a 2'-deoxyribonucleoside 5'-triphosphate + ADP</text>
        <dbReference type="Rhea" id="RHEA:44640"/>
        <dbReference type="ChEBI" id="CHEBI:30616"/>
        <dbReference type="ChEBI" id="CHEBI:61560"/>
        <dbReference type="ChEBI" id="CHEBI:73316"/>
        <dbReference type="ChEBI" id="CHEBI:456216"/>
        <dbReference type="EC" id="2.7.4.6"/>
    </reaction>
</comment>
<dbReference type="EMBL" id="LR215973">
    <property type="protein sequence ID" value="VFB01906.1"/>
    <property type="molecule type" value="Genomic_DNA"/>
</dbReference>
<accession>A0A4U8W973</accession>
<name>A0A4U8W973_9NOCA</name>
<feature type="domain" description="Nucleoside diphosphate kinase-like" evidence="17">
    <location>
        <begin position="23"/>
        <end position="158"/>
    </location>
</feature>
<dbReference type="AlphaFoldDB" id="A0A4U8W973"/>
<feature type="binding site" evidence="13 14">
    <location>
        <position position="125"/>
    </location>
    <ligand>
        <name>ATP</name>
        <dbReference type="ChEBI" id="CHEBI:30616"/>
    </ligand>
</feature>
<evidence type="ECO:0000256" key="7">
    <source>
        <dbReference type="ARBA" id="ARBA00022723"/>
    </source>
</evidence>
<evidence type="ECO:0000256" key="10">
    <source>
        <dbReference type="ARBA" id="ARBA00022840"/>
    </source>
</evidence>
<evidence type="ECO:0000256" key="4">
    <source>
        <dbReference type="ARBA" id="ARBA00012966"/>
    </source>
</evidence>
<evidence type="ECO:0000256" key="3">
    <source>
        <dbReference type="ARBA" id="ARBA00011643"/>
    </source>
</evidence>
<dbReference type="GO" id="GO:0006228">
    <property type="term" value="P:UTP biosynthetic process"/>
    <property type="evidence" value="ECO:0007669"/>
    <property type="project" value="UniProtKB-UniRule"/>
</dbReference>
<feature type="binding site" evidence="13 14">
    <location>
        <position position="107"/>
    </location>
    <ligand>
        <name>ATP</name>
        <dbReference type="ChEBI" id="CHEBI:30616"/>
    </ligand>
</feature>
<dbReference type="CDD" id="cd04413">
    <property type="entry name" value="NDPk_I"/>
    <property type="match status" value="1"/>
</dbReference>
<evidence type="ECO:0000256" key="5">
    <source>
        <dbReference type="ARBA" id="ARBA00017632"/>
    </source>
</evidence>
<dbReference type="EC" id="2.7.4.6" evidence="4 13"/>
<comment type="similarity">
    <text evidence="2 13 14 15">Belongs to the NDK family.</text>
</comment>
<dbReference type="GO" id="GO:0005737">
    <property type="term" value="C:cytoplasm"/>
    <property type="evidence" value="ECO:0007669"/>
    <property type="project" value="UniProtKB-SubCell"/>
</dbReference>
<evidence type="ECO:0000256" key="6">
    <source>
        <dbReference type="ARBA" id="ARBA00022679"/>
    </source>
</evidence>
<keyword evidence="9 13" id="KW-0418">Kinase</keyword>
<gene>
    <name evidence="18" type="primary">ndkA</name>
    <name evidence="13" type="synonym">ndk</name>
    <name evidence="18" type="ORF">NCTC10797_05736</name>
</gene>
<dbReference type="NCBIfam" id="NF001908">
    <property type="entry name" value="PRK00668.1"/>
    <property type="match status" value="1"/>
</dbReference>
<evidence type="ECO:0000259" key="17">
    <source>
        <dbReference type="SMART" id="SM00562"/>
    </source>
</evidence>
<evidence type="ECO:0000256" key="15">
    <source>
        <dbReference type="RuleBase" id="RU004011"/>
    </source>
</evidence>
<evidence type="ECO:0000256" key="1">
    <source>
        <dbReference type="ARBA" id="ARBA00001946"/>
    </source>
</evidence>
<evidence type="ECO:0000256" key="12">
    <source>
        <dbReference type="ARBA" id="ARBA00023080"/>
    </source>
</evidence>
<dbReference type="InterPro" id="IPR036850">
    <property type="entry name" value="NDK-like_dom_sf"/>
</dbReference>
<evidence type="ECO:0000256" key="14">
    <source>
        <dbReference type="PROSITE-ProRule" id="PRU00706"/>
    </source>
</evidence>
<comment type="function">
    <text evidence="13">Major role in the synthesis of nucleoside triphosphates other than ATP. The ATP gamma phosphate is transferred to the NDP beta phosphate via a ping-pong mechanism, using a phosphorylated active-site intermediate.</text>
</comment>
<dbReference type="FunFam" id="3.30.70.141:FF:000003">
    <property type="entry name" value="Nucleoside diphosphate kinase"/>
    <property type="match status" value="1"/>
</dbReference>
<dbReference type="Gene3D" id="3.30.70.141">
    <property type="entry name" value="Nucleoside diphosphate kinase-like domain"/>
    <property type="match status" value="1"/>
</dbReference>
<reference evidence="18 19" key="1">
    <citation type="submission" date="2019-02" db="EMBL/GenBank/DDBJ databases">
        <authorList>
            <consortium name="Pathogen Informatics"/>
        </authorList>
    </citation>
    <scope>NUCLEOTIDE SEQUENCE [LARGE SCALE GENOMIC DNA]</scope>
    <source>
        <strain evidence="18 19">3012STDY6756504</strain>
    </source>
</reference>
<keyword evidence="10 13" id="KW-0067">ATP-binding</keyword>
<keyword evidence="13" id="KW-0963">Cytoplasm</keyword>
<evidence type="ECO:0000256" key="16">
    <source>
        <dbReference type="RuleBase" id="RU004013"/>
    </source>
</evidence>
<keyword evidence="12 13" id="KW-0546">Nucleotide metabolism</keyword>
<keyword evidence="13" id="KW-0597">Phosphoprotein</keyword>
<evidence type="ECO:0000256" key="8">
    <source>
        <dbReference type="ARBA" id="ARBA00022741"/>
    </source>
</evidence>
<dbReference type="InterPro" id="IPR001564">
    <property type="entry name" value="Nucleoside_diP_kinase"/>
</dbReference>
<dbReference type="GO" id="GO:0005524">
    <property type="term" value="F:ATP binding"/>
    <property type="evidence" value="ECO:0007669"/>
    <property type="project" value="UniProtKB-UniRule"/>
</dbReference>
<keyword evidence="8 13" id="KW-0547">Nucleotide-binding</keyword>
<dbReference type="InterPro" id="IPR023005">
    <property type="entry name" value="Nucleoside_diP_kinase_AS"/>
</dbReference>
<feature type="binding site" evidence="13 14">
    <location>
        <position position="79"/>
    </location>
    <ligand>
        <name>ATP</name>
        <dbReference type="ChEBI" id="CHEBI:30616"/>
    </ligand>
</feature>
<dbReference type="SUPFAM" id="SSF54919">
    <property type="entry name" value="Nucleoside diphosphate kinase, NDK"/>
    <property type="match status" value="1"/>
</dbReference>
<proteinExistence type="inferred from homology"/>
<dbReference type="HAMAP" id="MF_00451">
    <property type="entry name" value="NDP_kinase"/>
    <property type="match status" value="1"/>
</dbReference>
<dbReference type="Pfam" id="PF00334">
    <property type="entry name" value="NDK"/>
    <property type="match status" value="1"/>
</dbReference>
<evidence type="ECO:0000256" key="11">
    <source>
        <dbReference type="ARBA" id="ARBA00022842"/>
    </source>
</evidence>
<comment type="cofactor">
    <cofactor evidence="1 13">
        <name>Mg(2+)</name>
        <dbReference type="ChEBI" id="CHEBI:18420"/>
    </cofactor>
</comment>
<comment type="subunit">
    <text evidence="13">Homotetramer.</text>
</comment>
<comment type="catalytic activity">
    <reaction evidence="13">
        <text>a ribonucleoside 5'-diphosphate + ATP = a ribonucleoside 5'-triphosphate + ADP</text>
        <dbReference type="Rhea" id="RHEA:18113"/>
        <dbReference type="ChEBI" id="CHEBI:30616"/>
        <dbReference type="ChEBI" id="CHEBI:57930"/>
        <dbReference type="ChEBI" id="CHEBI:61557"/>
        <dbReference type="ChEBI" id="CHEBI:456216"/>
        <dbReference type="EC" id="2.7.4.6"/>
    </reaction>
</comment>
<feature type="binding site" evidence="13 14">
    <location>
        <position position="31"/>
    </location>
    <ligand>
        <name>ATP</name>
        <dbReference type="ChEBI" id="CHEBI:30616"/>
    </ligand>
</feature>
<comment type="subcellular location">
    <subcellularLocation>
        <location evidence="13">Cytoplasm</location>
    </subcellularLocation>
</comment>
<feature type="binding site" evidence="13 14">
    <location>
        <position position="135"/>
    </location>
    <ligand>
        <name>ATP</name>
        <dbReference type="ChEBI" id="CHEBI:30616"/>
    </ligand>
</feature>
<evidence type="ECO:0000256" key="2">
    <source>
        <dbReference type="ARBA" id="ARBA00008142"/>
    </source>
</evidence>
<dbReference type="GO" id="GO:0006241">
    <property type="term" value="P:CTP biosynthetic process"/>
    <property type="evidence" value="ECO:0007669"/>
    <property type="project" value="UniProtKB-UniRule"/>
</dbReference>
<comment type="subunit">
    <text evidence="3">Homohexamer.</text>
</comment>
<feature type="binding site" evidence="13 14">
    <location>
        <position position="113"/>
    </location>
    <ligand>
        <name>ATP</name>
        <dbReference type="ChEBI" id="CHEBI:30616"/>
    </ligand>
</feature>
<organism evidence="18 19">
    <name type="scientific">Nocardia cyriacigeorgica</name>
    <dbReference type="NCBI Taxonomy" id="135487"/>
    <lineage>
        <taxon>Bacteria</taxon>
        <taxon>Bacillati</taxon>
        <taxon>Actinomycetota</taxon>
        <taxon>Actinomycetes</taxon>
        <taxon>Mycobacteriales</taxon>
        <taxon>Nocardiaceae</taxon>
        <taxon>Nocardia</taxon>
    </lineage>
</organism>
<sequence length="159" mass="16787">MGASGMTAGWEAGVADRYAVAVTEQTLILIKPDGVARGLVGEVLNRIERKGLKIAALELKQVSDELAGEHYAEHAGKPFYGSLIEFITSGPVVAAVLEGPRAIAAFRQIAGGTDPVEKAATGSIRGDFALETQENLVHGSDSPESAKREIALWFPEFPA</sequence>
<dbReference type="SMART" id="SM00562">
    <property type="entry name" value="NDK"/>
    <property type="match status" value="1"/>
</dbReference>
<evidence type="ECO:0000256" key="13">
    <source>
        <dbReference type="HAMAP-Rule" id="MF_00451"/>
    </source>
</evidence>
<evidence type="ECO:0000313" key="18">
    <source>
        <dbReference type="EMBL" id="VFB01906.1"/>
    </source>
</evidence>
<protein>
    <recommendedName>
        <fullName evidence="5 13">Nucleoside diphosphate kinase</fullName>
        <shortName evidence="13">NDK</shortName>
        <shortName evidence="13">NDP kinase</shortName>
        <ecNumber evidence="4 13">2.7.4.6</ecNumber>
    </recommendedName>
    <alternativeName>
        <fullName evidence="13">Nucleoside-2-P kinase</fullName>
    </alternativeName>
</protein>
<dbReference type="GO" id="GO:0046872">
    <property type="term" value="F:metal ion binding"/>
    <property type="evidence" value="ECO:0007669"/>
    <property type="project" value="UniProtKB-KW"/>
</dbReference>
<dbReference type="InterPro" id="IPR034907">
    <property type="entry name" value="NDK-like_dom"/>
</dbReference>
<evidence type="ECO:0000256" key="9">
    <source>
        <dbReference type="ARBA" id="ARBA00022777"/>
    </source>
</evidence>
<evidence type="ECO:0000313" key="19">
    <source>
        <dbReference type="Proteomes" id="UP000290439"/>
    </source>
</evidence>
<dbReference type="PANTHER" id="PTHR11349">
    <property type="entry name" value="NUCLEOSIDE DIPHOSPHATE KINASE"/>
    <property type="match status" value="1"/>
</dbReference>
<dbReference type="PRINTS" id="PR01243">
    <property type="entry name" value="NUCDPKINASE"/>
</dbReference>